<dbReference type="PANTHER" id="PTHR43077:SF5">
    <property type="entry name" value="PHAGE INFECTION PROTEIN"/>
    <property type="match status" value="1"/>
</dbReference>
<keyword evidence="2 6" id="KW-0812">Transmembrane</keyword>
<keyword evidence="9" id="KW-1185">Reference proteome</keyword>
<dbReference type="NCBIfam" id="TIGR03061">
    <property type="entry name" value="pip_yhgE_Nterm"/>
    <property type="match status" value="1"/>
</dbReference>
<dbReference type="EMBL" id="AXDY01000001">
    <property type="protein sequence ID" value="ERS94526.1"/>
    <property type="molecule type" value="Genomic_DNA"/>
</dbReference>
<evidence type="ECO:0000256" key="6">
    <source>
        <dbReference type="SAM" id="Phobius"/>
    </source>
</evidence>
<feature type="transmembrane region" description="Helical" evidence="6">
    <location>
        <begin position="324"/>
        <end position="344"/>
    </location>
</feature>
<feature type="coiled-coil region" evidence="5">
    <location>
        <begin position="222"/>
        <end position="272"/>
    </location>
</feature>
<feature type="domain" description="ABC-2 type transporter transmembrane" evidence="7">
    <location>
        <begin position="22"/>
        <end position="464"/>
    </location>
</feature>
<dbReference type="InterPro" id="IPR017500">
    <property type="entry name" value="Phage_infect_YhgE_N"/>
</dbReference>
<dbReference type="Pfam" id="PF12698">
    <property type="entry name" value="ABC2_membrane_3"/>
    <property type="match status" value="1"/>
</dbReference>
<evidence type="ECO:0000313" key="8">
    <source>
        <dbReference type="EMBL" id="ERS94526.1"/>
    </source>
</evidence>
<dbReference type="PANTHER" id="PTHR43077">
    <property type="entry name" value="TRANSPORT PERMEASE YVFS-RELATED"/>
    <property type="match status" value="1"/>
</dbReference>
<dbReference type="RefSeq" id="WP_023014739.1">
    <property type="nucleotide sequence ID" value="NZ_AXDY01000001.1"/>
</dbReference>
<dbReference type="NCBIfam" id="TIGR03062">
    <property type="entry name" value="pip_yhgE_Cterm"/>
    <property type="match status" value="1"/>
</dbReference>
<keyword evidence="3 6" id="KW-1133">Transmembrane helix</keyword>
<keyword evidence="4 6" id="KW-0472">Membrane</keyword>
<sequence>MFNELKFIKNNKMLIVALIAIGLLPLIYVALFVGSIWNPYDKTDQLKISIVNEDKAATLQGKKINIGDEVVSKLKDNKKFDFQEVSKDTAKKQLKNGKAIGTIIIPEDASKNATTLLNKIPKKIELETQVNPGSSYTGSQAAQKAIDTVTKSIRNTVRAEYLDELFAANKQSKQGYTDTSKALGQMSQAEGQLINGNEQVTAGLKQMAPMAGAQGEQLVQGNEQVTQGLQQLQQNNEQLKQKIDQAVEKQTNVHFENENEQALNDIEKVTENNITKADYYGETVLPYMASVGLFVGAVSFAAIYPLTKTLRQDVAPWKQWLGKVFLYVLQGSFSAIMLSLWVKFGLGLDIENIGKFLTVMFLWAIAAIAVTSLLVLLLDRVGLFLAMLLLVLQLSSSEGMFPIEMSAAFFRFIHPFSPMSYAIQGFREAIFTNAGHFTFGFVAAILTGIALGAMLIQYLVLIWFNKRGKPLFQMKFN</sequence>
<evidence type="ECO:0000256" key="4">
    <source>
        <dbReference type="ARBA" id="ARBA00023136"/>
    </source>
</evidence>
<evidence type="ECO:0000313" key="9">
    <source>
        <dbReference type="Proteomes" id="UP000017131"/>
    </source>
</evidence>
<keyword evidence="5" id="KW-0175">Coiled coil</keyword>
<feature type="transmembrane region" description="Helical" evidence="6">
    <location>
        <begin position="284"/>
        <end position="304"/>
    </location>
</feature>
<name>A0ABN0PGC3_STASI</name>
<feature type="transmembrane region" description="Helical" evidence="6">
    <location>
        <begin position="13"/>
        <end position="37"/>
    </location>
</feature>
<evidence type="ECO:0000256" key="3">
    <source>
        <dbReference type="ARBA" id="ARBA00022989"/>
    </source>
</evidence>
<evidence type="ECO:0000256" key="2">
    <source>
        <dbReference type="ARBA" id="ARBA00022692"/>
    </source>
</evidence>
<dbReference type="InterPro" id="IPR013525">
    <property type="entry name" value="ABC2_TM"/>
</dbReference>
<evidence type="ECO:0000256" key="1">
    <source>
        <dbReference type="ARBA" id="ARBA00004141"/>
    </source>
</evidence>
<dbReference type="InterPro" id="IPR051328">
    <property type="entry name" value="T7SS_ABC-Transporter"/>
</dbReference>
<accession>A0ABN0PGC3</accession>
<reference evidence="8 9" key="1">
    <citation type="journal article" date="2013" name="Genome Announc.">
        <title>Draft Genome Sequence of Staphylococcus simulans UMC-CNS-990, Isolated from a Case of Chronic Bovine Mastitis.</title>
        <authorList>
            <person name="Calcutt M.J."/>
            <person name="Foecking M.F."/>
            <person name="Hsieh H.Y."/>
            <person name="Perry J."/>
            <person name="Stewart G.C."/>
            <person name="Middleton J.R."/>
        </authorList>
    </citation>
    <scope>NUCLEOTIDE SEQUENCE [LARGE SCALE GENOMIC DNA]</scope>
    <source>
        <strain evidence="8 9">UMC-CNS-990</strain>
    </source>
</reference>
<evidence type="ECO:0000259" key="7">
    <source>
        <dbReference type="Pfam" id="PF12698"/>
    </source>
</evidence>
<dbReference type="InterPro" id="IPR017501">
    <property type="entry name" value="Phage_infect_YhgE_C"/>
</dbReference>
<comment type="caution">
    <text evidence="8">The sequence shown here is derived from an EMBL/GenBank/DDBJ whole genome shotgun (WGS) entry which is preliminary data.</text>
</comment>
<dbReference type="Gene3D" id="3.40.1710.10">
    <property type="entry name" value="abc type-2 transporter like domain"/>
    <property type="match status" value="1"/>
</dbReference>
<feature type="transmembrane region" description="Helical" evidence="6">
    <location>
        <begin position="356"/>
        <end position="377"/>
    </location>
</feature>
<gene>
    <name evidence="8" type="ORF">SSIM_00100</name>
</gene>
<comment type="subcellular location">
    <subcellularLocation>
        <location evidence="1">Membrane</location>
        <topology evidence="1">Multi-pass membrane protein</topology>
    </subcellularLocation>
</comment>
<protein>
    <recommendedName>
        <fullName evidence="7">ABC-2 type transporter transmembrane domain-containing protein</fullName>
    </recommendedName>
</protein>
<evidence type="ECO:0000256" key="5">
    <source>
        <dbReference type="SAM" id="Coils"/>
    </source>
</evidence>
<dbReference type="Proteomes" id="UP000017131">
    <property type="component" value="Unassembled WGS sequence"/>
</dbReference>
<feature type="transmembrane region" description="Helical" evidence="6">
    <location>
        <begin position="438"/>
        <end position="464"/>
    </location>
</feature>
<proteinExistence type="predicted"/>
<organism evidence="8 9">
    <name type="scientific">Staphylococcus simulans UMC-CNS-990</name>
    <dbReference type="NCBI Taxonomy" id="1405498"/>
    <lineage>
        <taxon>Bacteria</taxon>
        <taxon>Bacillati</taxon>
        <taxon>Bacillota</taxon>
        <taxon>Bacilli</taxon>
        <taxon>Bacillales</taxon>
        <taxon>Staphylococcaceae</taxon>
        <taxon>Staphylococcus</taxon>
    </lineage>
</organism>